<name>A0A1G7HQI1_9BRAD</name>
<evidence type="ECO:0000313" key="2">
    <source>
        <dbReference type="Proteomes" id="UP000199245"/>
    </source>
</evidence>
<dbReference type="Proteomes" id="UP000199245">
    <property type="component" value="Unassembled WGS sequence"/>
</dbReference>
<dbReference type="RefSeq" id="WP_176937134.1">
    <property type="nucleotide sequence ID" value="NZ_FMZW01000042.1"/>
</dbReference>
<proteinExistence type="predicted"/>
<gene>
    <name evidence="1" type="ORF">SAMN05216337_104298</name>
</gene>
<sequence length="56" mass="6544">MLSSIRSTRWSMPTDFAHTGRNVHEADVTPDSGTKAQTALRWEKRYVVYWDMDITK</sequence>
<accession>A0A1G7HQI1</accession>
<reference evidence="1 2" key="1">
    <citation type="submission" date="2016-10" db="EMBL/GenBank/DDBJ databases">
        <authorList>
            <person name="de Groot N.N."/>
        </authorList>
    </citation>
    <scope>NUCLEOTIDE SEQUENCE [LARGE SCALE GENOMIC DNA]</scope>
    <source>
        <strain evidence="1 2">R5</strain>
    </source>
</reference>
<dbReference type="AlphaFoldDB" id="A0A1G7HQI1"/>
<organism evidence="1 2">
    <name type="scientific">Bradyrhizobium brasilense</name>
    <dbReference type="NCBI Taxonomy" id="1419277"/>
    <lineage>
        <taxon>Bacteria</taxon>
        <taxon>Pseudomonadati</taxon>
        <taxon>Pseudomonadota</taxon>
        <taxon>Alphaproteobacteria</taxon>
        <taxon>Hyphomicrobiales</taxon>
        <taxon>Nitrobacteraceae</taxon>
        <taxon>Bradyrhizobium</taxon>
    </lineage>
</organism>
<protein>
    <submittedName>
        <fullName evidence="1">Uncharacterized protein</fullName>
    </submittedName>
</protein>
<dbReference type="EMBL" id="FMZW01000042">
    <property type="protein sequence ID" value="SDF02722.1"/>
    <property type="molecule type" value="Genomic_DNA"/>
</dbReference>
<evidence type="ECO:0000313" key="1">
    <source>
        <dbReference type="EMBL" id="SDF02722.1"/>
    </source>
</evidence>